<name>A0A0P8YF94_9CLOT</name>
<dbReference type="OrthoDB" id="2082410at2"/>
<sequence length="226" mass="26465">MYKSTSELIKNELSNSVIKPLYNIFDDAFIVYNDLLDNNKEIFKGQYTSEIKSRLINFIIKRYFDDDMVPKNFPFEVKAVRMAYGQKRLELRRKNIILTLGKAQTTNTLPSYAEYKSIYAKGNSMIANQLMINIDGGEEKYIDSPHYGIITYNINENKLQFLNIIMPDSNYKYVLDSIPITARLKIVENDNSSTEEDEDRFFRRESIKKEILDNDIHDHVERGNQS</sequence>
<evidence type="ECO:0000313" key="2">
    <source>
        <dbReference type="Proteomes" id="UP000050326"/>
    </source>
</evidence>
<proteinExistence type="predicted"/>
<dbReference type="RefSeq" id="WP_054873709.1">
    <property type="nucleotide sequence ID" value="NZ_LKET01000019.1"/>
</dbReference>
<dbReference type="AlphaFoldDB" id="A0A0P8YF94"/>
<dbReference type="Proteomes" id="UP000050326">
    <property type="component" value="Unassembled WGS sequence"/>
</dbReference>
<organism evidence="1 2">
    <name type="scientific">Oxobacter pfennigii</name>
    <dbReference type="NCBI Taxonomy" id="36849"/>
    <lineage>
        <taxon>Bacteria</taxon>
        <taxon>Bacillati</taxon>
        <taxon>Bacillota</taxon>
        <taxon>Clostridia</taxon>
        <taxon>Eubacteriales</taxon>
        <taxon>Clostridiaceae</taxon>
        <taxon>Oxobacter</taxon>
    </lineage>
</organism>
<comment type="caution">
    <text evidence="1">The sequence shown here is derived from an EMBL/GenBank/DDBJ whole genome shotgun (WGS) entry which is preliminary data.</text>
</comment>
<dbReference type="EMBL" id="LKET01000019">
    <property type="protein sequence ID" value="KPU45794.1"/>
    <property type="molecule type" value="Genomic_DNA"/>
</dbReference>
<dbReference type="STRING" id="36849.OXPF_05830"/>
<reference evidence="1 2" key="1">
    <citation type="submission" date="2015-09" db="EMBL/GenBank/DDBJ databases">
        <title>Genome sequence of Oxobacter pfennigii DSM 3222.</title>
        <authorList>
            <person name="Poehlein A."/>
            <person name="Bengelsdorf F.R."/>
            <person name="Schiel-Bengelsdorf B."/>
            <person name="Duerre P."/>
            <person name="Daniel R."/>
        </authorList>
    </citation>
    <scope>NUCLEOTIDE SEQUENCE [LARGE SCALE GENOMIC DNA]</scope>
    <source>
        <strain evidence="1 2">DSM 3222</strain>
    </source>
</reference>
<gene>
    <name evidence="1" type="ORF">OXPF_05830</name>
</gene>
<accession>A0A0P8YF94</accession>
<protein>
    <submittedName>
        <fullName evidence="1">Uncharacterized protein</fullName>
    </submittedName>
</protein>
<evidence type="ECO:0000313" key="1">
    <source>
        <dbReference type="EMBL" id="KPU45794.1"/>
    </source>
</evidence>
<keyword evidence="2" id="KW-1185">Reference proteome</keyword>